<feature type="compositionally biased region" description="Low complexity" evidence="1">
    <location>
        <begin position="183"/>
        <end position="196"/>
    </location>
</feature>
<feature type="compositionally biased region" description="Low complexity" evidence="1">
    <location>
        <begin position="659"/>
        <end position="674"/>
    </location>
</feature>
<feature type="compositionally biased region" description="Low complexity" evidence="1">
    <location>
        <begin position="1003"/>
        <end position="1029"/>
    </location>
</feature>
<sequence>MSFAESNIHPRRPIANPSDSDSLTLSRRGAHTTVVTASSSTPSTTLENGSRDIIANTSNNTPLLFSRPTEPGNASESEPIIRTKPTINCHLPDHSYFHTGTPLSPPASSSGTRRVAASPTTPTFFEERSRLWETDRRATLVQTIDPQQGSSSLPAFPVGFTLSSGHPVEKVDQHTPVPLVPGSSSRSSTSMFSSKSLRPSTPYLSSESNLVIICHAAAVDLVAPRAVASSPTSQLPGETSNASHRSSRRPPGRYEGVASDLSSSKSHNMNDPTHATKLTTSKYPSNSPTSSQSNPSPTSIYSPLLSRPPIPQTSHMPSISSYHSARKSSSSTTMSTSSSSLRTPHVRAEALPEHEFPSHPNASTFGRTASANISLLGQASTSSSRSLSLPSLSSTTTTSSRGASVPFQTPPSSFSSSTTSSPHSRKVSGDLLPNHPHDSRTKPVSSSPALDAIPHKLALDDMKRLLSKPASILSGSESDGYRSLGRSANRTGTVVSSDDDAGGGGYRSSPGRLSSQVRDRLGVTVGTTSEVDEDHSFLSLGHTLPLPTSTTIVQNNPSTDKRAKNVLKRRPSNGAKVPNPAIFPASYTEAKSKPRTGMTSRSRSLPANPLPRHPPSGDSVDTSGLTPAGAVAMAYKQQQLEERRRQQEELEKHKKSEKGVSTPLSSPSGSSTDHGTPKVSNTPEASTSRLPDHIVSSPPSPPSTPYYTVFGSTSGKVVAVGGPEDSWSEYSLGTQLANGLGSGIGHRTASVSVGKPRTSKSLSRSLSRKLSGRWRKGSMGVPDDDMEWEKIELPSVDRERELESESGRGRPNLQERRGYRRPVLDGPNTEEIHKSLRVSVDTHMRPVDEPTTPALKTPRTSASMAADSAFDPGFSTVPGSQETKSEPGSGGSKKLWKLIKRISTGGLRDKYTDSPLGSPSGSPPPVPALPKDYVSMNYGPKSMDGHGSTPQAGALSRFMQTRTSISGGRPSQSKGPAIHPPHPVPAISSHSPRGHRRSIATRSSSPGSSDVASSKFFQRTQSQRSSSSSYGDELPPPVPDTVVGQHIIPPGELYKLTNNLHIEGDDSRLRRRKSSGKIAQPSVRKSTSSPESWKPSVEEPLPTPPRTAWKPPQDSVRASPTIPEFSTSAPINAFVGRRPSASAESTPPDVGADLKTPSRPSRSLHRTSPSTSRKSSPIRKLPSVPRFSSPPPVPDPLTNPNRASTSSHATARPRSYANSLVSSPTAQFRDRATIKPAWTEQEKTDMWNDLLERSARAGGTLHLRGDDGLASDQLRFSAATVSDSEVE</sequence>
<feature type="compositionally biased region" description="Polar residues" evidence="1">
    <location>
        <begin position="260"/>
        <end position="278"/>
    </location>
</feature>
<feature type="compositionally biased region" description="Pro residues" evidence="1">
    <location>
        <begin position="1188"/>
        <end position="1197"/>
    </location>
</feature>
<feature type="region of interest" description="Disordered" evidence="1">
    <location>
        <begin position="377"/>
        <end position="450"/>
    </location>
</feature>
<evidence type="ECO:0000313" key="2">
    <source>
        <dbReference type="EMBL" id="KAK0487624.1"/>
    </source>
</evidence>
<feature type="compositionally biased region" description="Polar residues" evidence="1">
    <location>
        <begin position="958"/>
        <end position="974"/>
    </location>
</feature>
<feature type="compositionally biased region" description="Low complexity" evidence="1">
    <location>
        <begin position="1167"/>
        <end position="1187"/>
    </location>
</feature>
<keyword evidence="3" id="KW-1185">Reference proteome</keyword>
<dbReference type="EMBL" id="JAUEPR010000003">
    <property type="protein sequence ID" value="KAK0487624.1"/>
    <property type="molecule type" value="Genomic_DNA"/>
</dbReference>
<feature type="compositionally biased region" description="Polar residues" evidence="1">
    <location>
        <begin position="1216"/>
        <end position="1226"/>
    </location>
</feature>
<feature type="compositionally biased region" description="Basic residues" evidence="1">
    <location>
        <begin position="766"/>
        <end position="776"/>
    </location>
</feature>
<accession>A0AA39PQ68</accession>
<organism evidence="2 3">
    <name type="scientific">Armillaria novae-zelandiae</name>
    <dbReference type="NCBI Taxonomy" id="153914"/>
    <lineage>
        <taxon>Eukaryota</taxon>
        <taxon>Fungi</taxon>
        <taxon>Dikarya</taxon>
        <taxon>Basidiomycota</taxon>
        <taxon>Agaricomycotina</taxon>
        <taxon>Agaricomycetes</taxon>
        <taxon>Agaricomycetidae</taxon>
        <taxon>Agaricales</taxon>
        <taxon>Marasmiineae</taxon>
        <taxon>Physalacriaceae</taxon>
        <taxon>Armillaria</taxon>
    </lineage>
</organism>
<gene>
    <name evidence="2" type="ORF">IW261DRAFT_1558677</name>
</gene>
<feature type="region of interest" description="Disordered" evidence="1">
    <location>
        <begin position="167"/>
        <end position="203"/>
    </location>
</feature>
<feature type="region of interest" description="Disordered" evidence="1">
    <location>
        <begin position="472"/>
        <end position="519"/>
    </location>
</feature>
<feature type="compositionally biased region" description="Basic and acidic residues" evidence="1">
    <location>
        <begin position="830"/>
        <end position="848"/>
    </location>
</feature>
<protein>
    <submittedName>
        <fullName evidence="2">Uncharacterized protein</fullName>
    </submittedName>
</protein>
<feature type="region of interest" description="Disordered" evidence="1">
    <location>
        <begin position="637"/>
        <end position="710"/>
    </location>
</feature>
<feature type="region of interest" description="Disordered" evidence="1">
    <location>
        <begin position="228"/>
        <end position="345"/>
    </location>
</feature>
<feature type="region of interest" description="Disordered" evidence="1">
    <location>
        <begin position="746"/>
        <end position="1236"/>
    </location>
</feature>
<dbReference type="Proteomes" id="UP001175227">
    <property type="component" value="Unassembled WGS sequence"/>
</dbReference>
<feature type="region of interest" description="Disordered" evidence="1">
    <location>
        <begin position="1"/>
        <end position="123"/>
    </location>
</feature>
<feature type="compositionally biased region" description="Low complexity" evidence="1">
    <location>
        <begin position="32"/>
        <end position="45"/>
    </location>
</feature>
<feature type="compositionally biased region" description="Polar residues" evidence="1">
    <location>
        <begin position="106"/>
        <end position="123"/>
    </location>
</feature>
<feature type="compositionally biased region" description="Polar residues" evidence="1">
    <location>
        <begin position="229"/>
        <end position="244"/>
    </location>
</feature>
<feature type="region of interest" description="Disordered" evidence="1">
    <location>
        <begin position="539"/>
        <end position="625"/>
    </location>
</feature>
<feature type="compositionally biased region" description="Basic and acidic residues" evidence="1">
    <location>
        <begin position="639"/>
        <end position="658"/>
    </location>
</feature>
<evidence type="ECO:0000256" key="1">
    <source>
        <dbReference type="SAM" id="MobiDB-lite"/>
    </source>
</evidence>
<name>A0AA39PQ68_9AGAR</name>
<feature type="compositionally biased region" description="Polar residues" evidence="1">
    <location>
        <begin position="678"/>
        <end position="689"/>
    </location>
</feature>
<feature type="compositionally biased region" description="Basic and acidic residues" evidence="1">
    <location>
        <begin position="788"/>
        <end position="817"/>
    </location>
</feature>
<proteinExistence type="predicted"/>
<reference evidence="2" key="1">
    <citation type="submission" date="2023-06" db="EMBL/GenBank/DDBJ databases">
        <authorList>
            <consortium name="Lawrence Berkeley National Laboratory"/>
            <person name="Ahrendt S."/>
            <person name="Sahu N."/>
            <person name="Indic B."/>
            <person name="Wong-Bajracharya J."/>
            <person name="Merenyi Z."/>
            <person name="Ke H.-M."/>
            <person name="Monk M."/>
            <person name="Kocsube S."/>
            <person name="Drula E."/>
            <person name="Lipzen A."/>
            <person name="Balint B."/>
            <person name="Henrissat B."/>
            <person name="Andreopoulos B."/>
            <person name="Martin F.M."/>
            <person name="Harder C.B."/>
            <person name="Rigling D."/>
            <person name="Ford K.L."/>
            <person name="Foster G.D."/>
            <person name="Pangilinan J."/>
            <person name="Papanicolaou A."/>
            <person name="Barry K."/>
            <person name="LaButti K."/>
            <person name="Viragh M."/>
            <person name="Koriabine M."/>
            <person name="Yan M."/>
            <person name="Riley R."/>
            <person name="Champramary S."/>
            <person name="Plett K.L."/>
            <person name="Tsai I.J."/>
            <person name="Slot J."/>
            <person name="Sipos G."/>
            <person name="Plett J."/>
            <person name="Nagy L.G."/>
            <person name="Grigoriev I.V."/>
        </authorList>
    </citation>
    <scope>NUCLEOTIDE SEQUENCE</scope>
    <source>
        <strain evidence="2">ICMP 16352</strain>
    </source>
</reference>
<evidence type="ECO:0000313" key="3">
    <source>
        <dbReference type="Proteomes" id="UP001175227"/>
    </source>
</evidence>
<feature type="compositionally biased region" description="Polar residues" evidence="1">
    <location>
        <begin position="546"/>
        <end position="558"/>
    </location>
</feature>
<feature type="compositionally biased region" description="Polar residues" evidence="1">
    <location>
        <begin position="486"/>
        <end position="495"/>
    </location>
</feature>
<feature type="compositionally biased region" description="Low complexity" evidence="1">
    <location>
        <begin position="318"/>
        <end position="340"/>
    </location>
</feature>
<feature type="compositionally biased region" description="Low complexity" evidence="1">
    <location>
        <begin position="279"/>
        <end position="302"/>
    </location>
</feature>
<comment type="caution">
    <text evidence="2">The sequence shown here is derived from an EMBL/GenBank/DDBJ whole genome shotgun (WGS) entry which is preliminary data.</text>
</comment>
<feature type="compositionally biased region" description="Low complexity" evidence="1">
    <location>
        <begin position="377"/>
        <end position="422"/>
    </location>
</feature>